<dbReference type="Proteomes" id="UP000472273">
    <property type="component" value="Unplaced"/>
</dbReference>
<dbReference type="PROSITE" id="PS00981">
    <property type="entry name" value="G_PROTEIN_RECEP_F3_3"/>
    <property type="match status" value="1"/>
</dbReference>
<keyword evidence="6" id="KW-0297">G-protein coupled receptor</keyword>
<dbReference type="Gene3D" id="2.10.50.30">
    <property type="entry name" value="GPCR, family 3, nine cysteines domain"/>
    <property type="match status" value="1"/>
</dbReference>
<comment type="subcellular location">
    <subcellularLocation>
        <location evidence="1">Cell membrane</location>
        <topology evidence="1">Multi-pass membrane protein</topology>
    </subcellularLocation>
</comment>
<dbReference type="InterPro" id="IPR000337">
    <property type="entry name" value="GPCR_3"/>
</dbReference>
<protein>
    <recommendedName>
        <fullName evidence="12">G-protein coupled receptors family 3 profile domain-containing protein</fullName>
    </recommendedName>
</protein>
<sequence>SFLFALEEINQNPQILPNVTLGYNIHDNYFNTKVTSEILLDLLSKGEADIPNYNCGKWRNTLTVLEGADSDMSIQISSMLSLFKIPQVDLTKIFSQNLGKHSLLFQVSYTFASQVLSDRKRFPFFYSTFPKEAHKYPGIVKLLQHFGWTLVGLLTADTENGEKFMRLFIPKLVQNGICVIFSQTISVNLRSNDYSPGLFHKWSQVNVFLYFAEALTFSHGIAHAQLILSRMEKPVVGKIWITTAFWDLTLPLSYSALSFRYTHSILSFYSRTNQNIKYDYFLRLNSFTKEFVDLVFSCSYSKHVLSLKGWIRCKEREKWRNVSPALRERILSLDGYHIYHTIWTVAHALHAAYSLQSQRRPQRMETDLEFKVSSHGRYFSFPLQKFLLKERIHSLTPSRCVDSCLLGFVKLIDEDKPVCCYSCIPCAEGTISTQEDQCVPKVITFLSYSEDLGTILTSFALLFSLSTGFILSIFIKHLDTPIVKANNRGLSYLLLISLLLSFLSSFLFIGQPRKTTCLLRQAVFSIIFSVAVSSLLAKTIMVVLAFLATKPGNTMRRWLGKSLGNSIVLSCSVVQVTICATWLSTSPPFPDSDMHSQAGQIVLQCNEGSVTMFYTALCYMGFLAAVCLVVAFLARRLPGAFNEAKLITFSMLVFCSVWISFVPTYLSTKGKYMVAVQVFSILVSNAGLLGCIFFPKCYIILCRPDLNTKEQSLGFIHEV</sequence>
<evidence type="ECO:0000313" key="14">
    <source>
        <dbReference type="Proteomes" id="UP000472273"/>
    </source>
</evidence>
<feature type="domain" description="G-protein coupled receptors family 3 profile" evidence="12">
    <location>
        <begin position="452"/>
        <end position="711"/>
    </location>
</feature>
<dbReference type="InterPro" id="IPR017979">
    <property type="entry name" value="GPCR_3_CS"/>
</dbReference>
<keyword evidence="7 11" id="KW-0472">Membrane</keyword>
<dbReference type="InterPro" id="IPR000068">
    <property type="entry name" value="GPCR_3_Ca_sens_rcpt-rel"/>
</dbReference>
<evidence type="ECO:0000256" key="1">
    <source>
        <dbReference type="ARBA" id="ARBA00004651"/>
    </source>
</evidence>
<keyword evidence="5 11" id="KW-1133">Transmembrane helix</keyword>
<dbReference type="InterPro" id="IPR028082">
    <property type="entry name" value="Peripla_BP_I"/>
</dbReference>
<keyword evidence="2" id="KW-1003">Cell membrane</keyword>
<dbReference type="PRINTS" id="PR00248">
    <property type="entry name" value="GPCRMGR"/>
</dbReference>
<keyword evidence="3 11" id="KW-0812">Transmembrane</keyword>
<dbReference type="InterPro" id="IPR017978">
    <property type="entry name" value="GPCR_3_C"/>
</dbReference>
<dbReference type="AlphaFoldDB" id="A0A670Z8S4"/>
<feature type="transmembrane region" description="Helical" evidence="11">
    <location>
        <begin position="567"/>
        <end position="585"/>
    </location>
</feature>
<feature type="transmembrane region" description="Helical" evidence="11">
    <location>
        <begin position="490"/>
        <end position="510"/>
    </location>
</feature>
<evidence type="ECO:0000256" key="10">
    <source>
        <dbReference type="ARBA" id="ARBA00023224"/>
    </source>
</evidence>
<evidence type="ECO:0000256" key="11">
    <source>
        <dbReference type="SAM" id="Phobius"/>
    </source>
</evidence>
<dbReference type="Gene3D" id="3.40.50.2300">
    <property type="match status" value="2"/>
</dbReference>
<dbReference type="CDD" id="cd15283">
    <property type="entry name" value="7tmC_V2R_pheromone"/>
    <property type="match status" value="1"/>
</dbReference>
<keyword evidence="9" id="KW-0325">Glycoprotein</keyword>
<keyword evidence="4" id="KW-0732">Signal</keyword>
<organism evidence="13 14">
    <name type="scientific">Pseudonaja textilis</name>
    <name type="common">Eastern brown snake</name>
    <dbReference type="NCBI Taxonomy" id="8673"/>
    <lineage>
        <taxon>Eukaryota</taxon>
        <taxon>Metazoa</taxon>
        <taxon>Chordata</taxon>
        <taxon>Craniata</taxon>
        <taxon>Vertebrata</taxon>
        <taxon>Euteleostomi</taxon>
        <taxon>Lepidosauria</taxon>
        <taxon>Squamata</taxon>
        <taxon>Bifurcata</taxon>
        <taxon>Unidentata</taxon>
        <taxon>Episquamata</taxon>
        <taxon>Toxicofera</taxon>
        <taxon>Serpentes</taxon>
        <taxon>Colubroidea</taxon>
        <taxon>Elapidae</taxon>
        <taxon>Hydrophiinae</taxon>
        <taxon>Pseudonaja</taxon>
    </lineage>
</organism>
<evidence type="ECO:0000256" key="2">
    <source>
        <dbReference type="ARBA" id="ARBA00022475"/>
    </source>
</evidence>
<dbReference type="PROSITE" id="PS50259">
    <property type="entry name" value="G_PROTEIN_RECEP_F3_4"/>
    <property type="match status" value="1"/>
</dbReference>
<dbReference type="GO" id="GO:0005886">
    <property type="term" value="C:plasma membrane"/>
    <property type="evidence" value="ECO:0007669"/>
    <property type="project" value="UniProtKB-SubCell"/>
</dbReference>
<dbReference type="GO" id="GO:0004930">
    <property type="term" value="F:G protein-coupled receptor activity"/>
    <property type="evidence" value="ECO:0007669"/>
    <property type="project" value="UniProtKB-KW"/>
</dbReference>
<proteinExistence type="predicted"/>
<dbReference type="Pfam" id="PF00003">
    <property type="entry name" value="7tm_3"/>
    <property type="match status" value="1"/>
</dbReference>
<dbReference type="Pfam" id="PF01094">
    <property type="entry name" value="ANF_receptor"/>
    <property type="match status" value="1"/>
</dbReference>
<keyword evidence="10" id="KW-0807">Transducer</keyword>
<evidence type="ECO:0000256" key="5">
    <source>
        <dbReference type="ARBA" id="ARBA00022989"/>
    </source>
</evidence>
<dbReference type="PANTHER" id="PTHR24061">
    <property type="entry name" value="CALCIUM-SENSING RECEPTOR-RELATED"/>
    <property type="match status" value="1"/>
</dbReference>
<feature type="transmembrane region" description="Helical" evidence="11">
    <location>
        <begin position="455"/>
        <end position="478"/>
    </location>
</feature>
<dbReference type="PRINTS" id="PR01535">
    <property type="entry name" value="VOMERONASL2R"/>
</dbReference>
<feature type="transmembrane region" description="Helical" evidence="11">
    <location>
        <begin position="522"/>
        <end position="547"/>
    </location>
</feature>
<feature type="transmembrane region" description="Helical" evidence="11">
    <location>
        <begin position="646"/>
        <end position="666"/>
    </location>
</feature>
<dbReference type="GeneTree" id="ENSGT00950000182788"/>
<dbReference type="SUPFAM" id="SSF53822">
    <property type="entry name" value="Periplasmic binding protein-like I"/>
    <property type="match status" value="1"/>
</dbReference>
<keyword evidence="8" id="KW-0675">Receptor</keyword>
<name>A0A670Z8S4_PSETE</name>
<reference evidence="13" key="1">
    <citation type="submission" date="2025-08" db="UniProtKB">
        <authorList>
            <consortium name="Ensembl"/>
        </authorList>
    </citation>
    <scope>IDENTIFICATION</scope>
</reference>
<dbReference type="InterPro" id="IPR004073">
    <property type="entry name" value="GPCR_3_vmron_rcpt_2"/>
</dbReference>
<dbReference type="Pfam" id="PF07562">
    <property type="entry name" value="NCD3G"/>
    <property type="match status" value="1"/>
</dbReference>
<evidence type="ECO:0000256" key="4">
    <source>
        <dbReference type="ARBA" id="ARBA00022729"/>
    </source>
</evidence>
<dbReference type="OMA" id="WIRCKER"/>
<feature type="transmembrane region" description="Helical" evidence="11">
    <location>
        <begin position="612"/>
        <end position="634"/>
    </location>
</feature>
<evidence type="ECO:0000256" key="3">
    <source>
        <dbReference type="ARBA" id="ARBA00022692"/>
    </source>
</evidence>
<dbReference type="InterPro" id="IPR001828">
    <property type="entry name" value="ANF_lig-bd_rcpt"/>
</dbReference>
<dbReference type="Ensembl" id="ENSPTXT00000017973.1">
    <property type="protein sequence ID" value="ENSPTXP00000017446.1"/>
    <property type="gene ID" value="ENSPTXG00000011993.1"/>
</dbReference>
<evidence type="ECO:0000256" key="8">
    <source>
        <dbReference type="ARBA" id="ARBA00023170"/>
    </source>
</evidence>
<evidence type="ECO:0000313" key="13">
    <source>
        <dbReference type="Ensembl" id="ENSPTXP00000017446.1"/>
    </source>
</evidence>
<evidence type="ECO:0000256" key="9">
    <source>
        <dbReference type="ARBA" id="ARBA00023180"/>
    </source>
</evidence>
<dbReference type="InterPro" id="IPR038550">
    <property type="entry name" value="GPCR_3_9-Cys_sf"/>
</dbReference>
<dbReference type="InterPro" id="IPR011500">
    <property type="entry name" value="GPCR_3_9-Cys_dom"/>
</dbReference>
<accession>A0A670Z8S4</accession>
<evidence type="ECO:0000259" key="12">
    <source>
        <dbReference type="PROSITE" id="PS50259"/>
    </source>
</evidence>
<feature type="transmembrane region" description="Helical" evidence="11">
    <location>
        <begin position="672"/>
        <end position="694"/>
    </location>
</feature>
<evidence type="ECO:0000256" key="6">
    <source>
        <dbReference type="ARBA" id="ARBA00023040"/>
    </source>
</evidence>
<evidence type="ECO:0000256" key="7">
    <source>
        <dbReference type="ARBA" id="ARBA00023136"/>
    </source>
</evidence>
<dbReference type="PANTHER" id="PTHR24061:SF599">
    <property type="entry name" value="G-PROTEIN COUPLED RECEPTORS FAMILY 3 PROFILE DOMAIN-CONTAINING PROTEIN"/>
    <property type="match status" value="1"/>
</dbReference>
<reference evidence="13" key="2">
    <citation type="submission" date="2025-09" db="UniProtKB">
        <authorList>
            <consortium name="Ensembl"/>
        </authorList>
    </citation>
    <scope>IDENTIFICATION</scope>
</reference>
<keyword evidence="14" id="KW-1185">Reference proteome</keyword>